<dbReference type="AlphaFoldDB" id="G0UM27"/>
<evidence type="ECO:0000256" key="1">
    <source>
        <dbReference type="SAM" id="MobiDB-lite"/>
    </source>
</evidence>
<dbReference type="EMBL" id="HE575318">
    <property type="protein sequence ID" value="CCC90689.1"/>
    <property type="molecule type" value="Genomic_DNA"/>
</dbReference>
<evidence type="ECO:0000313" key="2">
    <source>
        <dbReference type="EMBL" id="CCC90689.1"/>
    </source>
</evidence>
<feature type="region of interest" description="Disordered" evidence="1">
    <location>
        <begin position="1"/>
        <end position="26"/>
    </location>
</feature>
<accession>G0UM27</accession>
<name>G0UM27_TRYCI</name>
<protein>
    <submittedName>
        <fullName evidence="2">Uncharacterized protein</fullName>
    </submittedName>
</protein>
<gene>
    <name evidence="2" type="ORF">TCIL3000_5_4360</name>
</gene>
<sequence>MTERLSWRRSYAHGLPSDTPRPGDPLPLATRCNVTSTTTPPIRFSHQKKEFGKQQLMTRWHAPPNLQQIQVADWRCSTWKRTSPARSAAFVMHQINTSAVRVAGPYYSTHHRFGSSSLAALLERNPMIRTGREKKKGRYTVWLSLNTHI</sequence>
<reference evidence="2" key="1">
    <citation type="journal article" date="2012" name="Proc. Natl. Acad. Sci. U.S.A.">
        <title>Antigenic diversity is generated by distinct evolutionary mechanisms in African trypanosome species.</title>
        <authorList>
            <person name="Jackson A.P."/>
            <person name="Berry A."/>
            <person name="Aslett M."/>
            <person name="Allison H.C."/>
            <person name="Burton P."/>
            <person name="Vavrova-Anderson J."/>
            <person name="Brown R."/>
            <person name="Browne H."/>
            <person name="Corton N."/>
            <person name="Hauser H."/>
            <person name="Gamble J."/>
            <person name="Gilderthorp R."/>
            <person name="Marcello L."/>
            <person name="McQuillan J."/>
            <person name="Otto T.D."/>
            <person name="Quail M.A."/>
            <person name="Sanders M.J."/>
            <person name="van Tonder A."/>
            <person name="Ginger M.L."/>
            <person name="Field M.C."/>
            <person name="Barry J.D."/>
            <person name="Hertz-Fowler C."/>
            <person name="Berriman M."/>
        </authorList>
    </citation>
    <scope>NUCLEOTIDE SEQUENCE</scope>
    <source>
        <strain evidence="2">IL3000</strain>
    </source>
</reference>
<organism evidence="2">
    <name type="scientific">Trypanosoma congolense (strain IL3000)</name>
    <dbReference type="NCBI Taxonomy" id="1068625"/>
    <lineage>
        <taxon>Eukaryota</taxon>
        <taxon>Discoba</taxon>
        <taxon>Euglenozoa</taxon>
        <taxon>Kinetoplastea</taxon>
        <taxon>Metakinetoplastina</taxon>
        <taxon>Trypanosomatida</taxon>
        <taxon>Trypanosomatidae</taxon>
        <taxon>Trypanosoma</taxon>
        <taxon>Nannomonas</taxon>
    </lineage>
</organism>
<proteinExistence type="predicted"/>